<feature type="domain" description="VOC" evidence="1">
    <location>
        <begin position="7"/>
        <end position="121"/>
    </location>
</feature>
<evidence type="ECO:0000313" key="3">
    <source>
        <dbReference type="Proteomes" id="UP001516662"/>
    </source>
</evidence>
<dbReference type="InterPro" id="IPR004360">
    <property type="entry name" value="Glyas_Fos-R_dOase_dom"/>
</dbReference>
<gene>
    <name evidence="2" type="ORF">IMZ08_12675</name>
</gene>
<dbReference type="PROSITE" id="PS51819">
    <property type="entry name" value="VOC"/>
    <property type="match status" value="1"/>
</dbReference>
<accession>A0ABR9QK91</accession>
<proteinExistence type="predicted"/>
<comment type="caution">
    <text evidence="2">The sequence shown here is derived from an EMBL/GenBank/DDBJ whole genome shotgun (WGS) entry which is preliminary data.</text>
</comment>
<dbReference type="PANTHER" id="PTHR39175">
    <property type="entry name" value="FAMILY PROTEIN, PUTATIVE (AFU_ORTHOLOGUE AFUA_3G15060)-RELATED"/>
    <property type="match status" value="1"/>
</dbReference>
<dbReference type="RefSeq" id="WP_193537000.1">
    <property type="nucleotide sequence ID" value="NZ_JADCLJ010000020.1"/>
</dbReference>
<dbReference type="PANTHER" id="PTHR39175:SF1">
    <property type="entry name" value="FAMILY PROTEIN, PUTATIVE (AFU_ORTHOLOGUE AFUA_3G15060)-RELATED"/>
    <property type="match status" value="1"/>
</dbReference>
<name>A0ABR9QK91_9BACI</name>
<protein>
    <submittedName>
        <fullName evidence="2">Glyoxalase</fullName>
    </submittedName>
</protein>
<dbReference type="EMBL" id="JADCLJ010000020">
    <property type="protein sequence ID" value="MBE4908915.1"/>
    <property type="molecule type" value="Genomic_DNA"/>
</dbReference>
<dbReference type="Pfam" id="PF00903">
    <property type="entry name" value="Glyoxalase"/>
    <property type="match status" value="1"/>
</dbReference>
<organism evidence="2 3">
    <name type="scientific">Litchfieldia luteola</name>
    <dbReference type="NCBI Taxonomy" id="682179"/>
    <lineage>
        <taxon>Bacteria</taxon>
        <taxon>Bacillati</taxon>
        <taxon>Bacillota</taxon>
        <taxon>Bacilli</taxon>
        <taxon>Bacillales</taxon>
        <taxon>Bacillaceae</taxon>
        <taxon>Litchfieldia</taxon>
    </lineage>
</organism>
<dbReference type="SUPFAM" id="SSF54593">
    <property type="entry name" value="Glyoxalase/Bleomycin resistance protein/Dihydroxybiphenyl dioxygenase"/>
    <property type="match status" value="1"/>
</dbReference>
<keyword evidence="3" id="KW-1185">Reference proteome</keyword>
<dbReference type="Proteomes" id="UP001516662">
    <property type="component" value="Unassembled WGS sequence"/>
</dbReference>
<sequence length="122" mass="14349">MKIQFKRLDHVQICIPFGEEENARRFYTDVLGLIEIEKPESLKANGGLWYKIGEIELHLGAEDMGNYKSKRHPAFEIGNLVETKTYLERHNVTTQDEKPIPNVSRFSFFDPYGNRMEFLEKR</sequence>
<reference evidence="2 3" key="1">
    <citation type="submission" date="2020-10" db="EMBL/GenBank/DDBJ databases">
        <title>Bacillus sp. HD4P25, an endophyte from a halophyte.</title>
        <authorList>
            <person name="Sun J.-Q."/>
        </authorList>
    </citation>
    <scope>NUCLEOTIDE SEQUENCE [LARGE SCALE GENOMIC DNA]</scope>
    <source>
        <strain evidence="2 3">YIM 93174</strain>
    </source>
</reference>
<dbReference type="InterPro" id="IPR029068">
    <property type="entry name" value="Glyas_Bleomycin-R_OHBP_Dase"/>
</dbReference>
<evidence type="ECO:0000313" key="2">
    <source>
        <dbReference type="EMBL" id="MBE4908915.1"/>
    </source>
</evidence>
<evidence type="ECO:0000259" key="1">
    <source>
        <dbReference type="PROSITE" id="PS51819"/>
    </source>
</evidence>
<dbReference type="Gene3D" id="3.10.180.10">
    <property type="entry name" value="2,3-Dihydroxybiphenyl 1,2-Dioxygenase, domain 1"/>
    <property type="match status" value="1"/>
</dbReference>
<dbReference type="InterPro" id="IPR037523">
    <property type="entry name" value="VOC_core"/>
</dbReference>